<reference evidence="2 3" key="1">
    <citation type="submission" date="2011-05" db="EMBL/GenBank/DDBJ databases">
        <authorList>
            <person name="Muzny D."/>
            <person name="Qin X."/>
            <person name="Deng J."/>
            <person name="Jiang H."/>
            <person name="Liu Y."/>
            <person name="Qu J."/>
            <person name="Song X.-Z."/>
            <person name="Zhang L."/>
            <person name="Thornton R."/>
            <person name="Coyle M."/>
            <person name="Francisco L."/>
            <person name="Jackson L."/>
            <person name="Javaid M."/>
            <person name="Korchina V."/>
            <person name="Kovar C."/>
            <person name="Mata R."/>
            <person name="Mathew T."/>
            <person name="Ngo R."/>
            <person name="Nguyen L."/>
            <person name="Nguyen N."/>
            <person name="Okwuonu G."/>
            <person name="Ongeri F."/>
            <person name="Pham C."/>
            <person name="Simmons D."/>
            <person name="Wilczek-Boney K."/>
            <person name="Hale W."/>
            <person name="Jakkamsetti A."/>
            <person name="Pham P."/>
            <person name="Ruth R."/>
            <person name="San Lucas F."/>
            <person name="Warren J."/>
            <person name="Zhang J."/>
            <person name="Zhao Z."/>
            <person name="Zhou C."/>
            <person name="Zhu D."/>
            <person name="Lee S."/>
            <person name="Bess C."/>
            <person name="Blankenburg K."/>
            <person name="Forbes L."/>
            <person name="Fu Q."/>
            <person name="Gubbala S."/>
            <person name="Hirani K."/>
            <person name="Jayaseelan J.C."/>
            <person name="Lara F."/>
            <person name="Munidasa M."/>
            <person name="Palculict T."/>
            <person name="Patil S."/>
            <person name="Pu L.-L."/>
            <person name="Saada N."/>
            <person name="Tang L."/>
            <person name="Weissenberger G."/>
            <person name="Zhu Y."/>
            <person name="Hemphill L."/>
            <person name="Shang Y."/>
            <person name="Youmans B."/>
            <person name="Ayvaz T."/>
            <person name="Ross M."/>
            <person name="Santibanez J."/>
            <person name="Aqrawi P."/>
            <person name="Gross S."/>
            <person name="Joshi V."/>
            <person name="Fowler G."/>
            <person name="Nazareth L."/>
            <person name="Reid J."/>
            <person name="Worley K."/>
            <person name="Petrosino J."/>
            <person name="Highlander S."/>
            <person name="Gibbs R."/>
        </authorList>
    </citation>
    <scope>NUCLEOTIDE SEQUENCE [LARGE SCALE GENOMIC DNA]</scope>
    <source>
        <strain evidence="2 3">ATCC 33926</strain>
    </source>
</reference>
<sequence length="121" mass="14681">MVFIFVADGQMEVFGDFQTAMETGSFRLIHNMCLMVCRQVVCRLKLGFEMFKNVNFIKVSLFSRFFKIFYKTFILKQFAYFYIIYLYFSIVYPFINRRTVAIPYRISVEFTDYFNVKKELF</sequence>
<organism evidence="2 3">
    <name type="scientific">Neisseria macacae ATCC 33926</name>
    <dbReference type="NCBI Taxonomy" id="997348"/>
    <lineage>
        <taxon>Bacteria</taxon>
        <taxon>Pseudomonadati</taxon>
        <taxon>Pseudomonadota</taxon>
        <taxon>Betaproteobacteria</taxon>
        <taxon>Neisseriales</taxon>
        <taxon>Neisseriaceae</taxon>
        <taxon>Neisseria</taxon>
    </lineage>
</organism>
<dbReference type="AlphaFoldDB" id="A0AA36UK72"/>
<keyword evidence="1" id="KW-0812">Transmembrane</keyword>
<dbReference type="Proteomes" id="UP000004982">
    <property type="component" value="Unassembled WGS sequence"/>
</dbReference>
<name>A0AA36UK72_9NEIS</name>
<proteinExistence type="predicted"/>
<feature type="transmembrane region" description="Helical" evidence="1">
    <location>
        <begin position="78"/>
        <end position="95"/>
    </location>
</feature>
<evidence type="ECO:0000313" key="3">
    <source>
        <dbReference type="Proteomes" id="UP000004982"/>
    </source>
</evidence>
<evidence type="ECO:0000256" key="1">
    <source>
        <dbReference type="SAM" id="Phobius"/>
    </source>
</evidence>
<protein>
    <submittedName>
        <fullName evidence="2">Uncharacterized protein</fullName>
    </submittedName>
</protein>
<evidence type="ECO:0000313" key="2">
    <source>
        <dbReference type="EMBL" id="EGQ77552.1"/>
    </source>
</evidence>
<accession>A0AA36UK72</accession>
<dbReference type="EMBL" id="AFQE01000044">
    <property type="protein sequence ID" value="EGQ77552.1"/>
    <property type="molecule type" value="Genomic_DNA"/>
</dbReference>
<gene>
    <name evidence="2" type="ORF">HMPREF9418_0974</name>
</gene>
<keyword evidence="1" id="KW-0472">Membrane</keyword>
<keyword evidence="1" id="KW-1133">Transmembrane helix</keyword>
<comment type="caution">
    <text evidence="2">The sequence shown here is derived from an EMBL/GenBank/DDBJ whole genome shotgun (WGS) entry which is preliminary data.</text>
</comment>